<dbReference type="Proteomes" id="UP000319296">
    <property type="component" value="Unassembled WGS sequence"/>
</dbReference>
<dbReference type="InterPro" id="IPR002797">
    <property type="entry name" value="Polysacc_synth"/>
</dbReference>
<dbReference type="GO" id="GO:0005886">
    <property type="term" value="C:plasma membrane"/>
    <property type="evidence" value="ECO:0007669"/>
    <property type="project" value="UniProtKB-SubCell"/>
</dbReference>
<feature type="transmembrane region" description="Helical" evidence="6">
    <location>
        <begin position="292"/>
        <end position="319"/>
    </location>
</feature>
<feature type="transmembrane region" description="Helical" evidence="6">
    <location>
        <begin position="331"/>
        <end position="350"/>
    </location>
</feature>
<proteinExistence type="predicted"/>
<evidence type="ECO:0000256" key="4">
    <source>
        <dbReference type="ARBA" id="ARBA00022989"/>
    </source>
</evidence>
<feature type="non-terminal residue" evidence="7">
    <location>
        <position position="426"/>
    </location>
</feature>
<sequence>MKMLKKIVKNAGILFTANVMSKALNFAYVVYLARYLGASGFGIISFALAFALILGVFADFGLQPLSLREISRNKNEAGRYFSNIALIKIILSVTIFFLLVFIVKCLNYSHDTVYVIYLIGLSIIIGSFNNFIYALYQANEDVKYMGIGYILNSLSMLAGILATAYFNGNIIMFSVVFLVSAVIVLLYNLTIISYKFFKPKLSADLKFWKKLIKEAVPFGLVNVFVIIYFKIDSVMLGTMKTQKIVGYYNASYRIIDVLTALFPSIIFSVVYPKMSAYIELPEKLKSIYIVSFKISLIIGLIISIVTVFFAHYFILLIYGYGYHEGADSLKILIWAFFFICISSITSSLISSVNKQRLVTITAGVGAVINIGLNFLLIPRFSLNGAAFATVITELIMFLIYFANMIKFLKFNRSDELSFFNFSIGSI</sequence>
<feature type="transmembrane region" description="Helical" evidence="6">
    <location>
        <begin position="382"/>
        <end position="402"/>
    </location>
</feature>
<feature type="transmembrane region" description="Helical" evidence="6">
    <location>
        <begin position="172"/>
        <end position="194"/>
    </location>
</feature>
<feature type="transmembrane region" description="Helical" evidence="6">
    <location>
        <begin position="39"/>
        <end position="60"/>
    </location>
</feature>
<feature type="transmembrane region" description="Helical" evidence="6">
    <location>
        <begin position="80"/>
        <end position="102"/>
    </location>
</feature>
<keyword evidence="2" id="KW-1003">Cell membrane</keyword>
<feature type="transmembrane region" description="Helical" evidence="6">
    <location>
        <begin position="12"/>
        <end position="33"/>
    </location>
</feature>
<dbReference type="InterPro" id="IPR050833">
    <property type="entry name" value="Poly_Biosynth_Transport"/>
</dbReference>
<name>A0A519BK36_9DELT</name>
<gene>
    <name evidence="7" type="ORF">EVG15_10210</name>
</gene>
<dbReference type="Pfam" id="PF01943">
    <property type="entry name" value="Polysacc_synt"/>
    <property type="match status" value="1"/>
</dbReference>
<evidence type="ECO:0000256" key="5">
    <source>
        <dbReference type="ARBA" id="ARBA00023136"/>
    </source>
</evidence>
<dbReference type="EMBL" id="SGBB01000029">
    <property type="protein sequence ID" value="RZD17619.1"/>
    <property type="molecule type" value="Genomic_DNA"/>
</dbReference>
<evidence type="ECO:0000256" key="2">
    <source>
        <dbReference type="ARBA" id="ARBA00022475"/>
    </source>
</evidence>
<feature type="transmembrane region" description="Helical" evidence="6">
    <location>
        <begin position="147"/>
        <end position="166"/>
    </location>
</feature>
<dbReference type="PANTHER" id="PTHR30250:SF11">
    <property type="entry name" value="O-ANTIGEN TRANSPORTER-RELATED"/>
    <property type="match status" value="1"/>
</dbReference>
<organism evidence="7 8">
    <name type="scientific">Candidatus Acididesulfobacter diazotrophicus</name>
    <dbReference type="NCBI Taxonomy" id="2597226"/>
    <lineage>
        <taxon>Bacteria</taxon>
        <taxon>Deltaproteobacteria</taxon>
        <taxon>Candidatus Acidulodesulfobacterales</taxon>
        <taxon>Candidatus Acididesulfobacter</taxon>
    </lineage>
</organism>
<evidence type="ECO:0000256" key="1">
    <source>
        <dbReference type="ARBA" id="ARBA00004651"/>
    </source>
</evidence>
<feature type="transmembrane region" description="Helical" evidence="6">
    <location>
        <begin position="251"/>
        <end position="271"/>
    </location>
</feature>
<dbReference type="PANTHER" id="PTHR30250">
    <property type="entry name" value="PST FAMILY PREDICTED COLANIC ACID TRANSPORTER"/>
    <property type="match status" value="1"/>
</dbReference>
<protein>
    <submittedName>
        <fullName evidence="7">Flippase</fullName>
    </submittedName>
</protein>
<evidence type="ECO:0000256" key="3">
    <source>
        <dbReference type="ARBA" id="ARBA00022692"/>
    </source>
</evidence>
<feature type="transmembrane region" description="Helical" evidence="6">
    <location>
        <begin position="357"/>
        <end position="376"/>
    </location>
</feature>
<dbReference type="AlphaFoldDB" id="A0A519BK36"/>
<keyword evidence="4 6" id="KW-1133">Transmembrane helix</keyword>
<keyword evidence="5 6" id="KW-0472">Membrane</keyword>
<evidence type="ECO:0000313" key="7">
    <source>
        <dbReference type="EMBL" id="RZD17619.1"/>
    </source>
</evidence>
<comment type="subcellular location">
    <subcellularLocation>
        <location evidence="1">Cell membrane</location>
        <topology evidence="1">Multi-pass membrane protein</topology>
    </subcellularLocation>
</comment>
<reference evidence="7 8" key="1">
    <citation type="journal article" date="2019" name="ISME J.">
        <title>Insights into ecological role of a new deltaproteobacterial order Candidatus Acidulodesulfobacterales by metagenomics and metatranscriptomics.</title>
        <authorList>
            <person name="Tan S."/>
            <person name="Liu J."/>
            <person name="Fang Y."/>
            <person name="Hedlund B.P."/>
            <person name="Lian Z.H."/>
            <person name="Huang L.Y."/>
            <person name="Li J.T."/>
            <person name="Huang L.N."/>
            <person name="Li W.J."/>
            <person name="Jiang H.C."/>
            <person name="Dong H.L."/>
            <person name="Shu W.S."/>
        </authorList>
    </citation>
    <scope>NUCLEOTIDE SEQUENCE [LARGE SCALE GENOMIC DNA]</scope>
    <source>
        <strain evidence="7">AP1</strain>
    </source>
</reference>
<feature type="transmembrane region" description="Helical" evidence="6">
    <location>
        <begin position="215"/>
        <end position="231"/>
    </location>
</feature>
<comment type="caution">
    <text evidence="7">The sequence shown here is derived from an EMBL/GenBank/DDBJ whole genome shotgun (WGS) entry which is preliminary data.</text>
</comment>
<keyword evidence="3 6" id="KW-0812">Transmembrane</keyword>
<evidence type="ECO:0000313" key="8">
    <source>
        <dbReference type="Proteomes" id="UP000319296"/>
    </source>
</evidence>
<evidence type="ECO:0000256" key="6">
    <source>
        <dbReference type="SAM" id="Phobius"/>
    </source>
</evidence>
<dbReference type="CDD" id="cd13128">
    <property type="entry name" value="MATE_Wzx_like"/>
    <property type="match status" value="1"/>
</dbReference>
<accession>A0A519BK36</accession>
<feature type="transmembrane region" description="Helical" evidence="6">
    <location>
        <begin position="114"/>
        <end position="135"/>
    </location>
</feature>